<protein>
    <submittedName>
        <fullName evidence="3">Uncharacterized protein</fullName>
    </submittedName>
</protein>
<evidence type="ECO:0000313" key="3">
    <source>
        <dbReference type="EMBL" id="MQL80143.1"/>
    </source>
</evidence>
<sequence>MLFDHASVALLVICSTLLSFQESSILQHLRVMAIEDMIYLIHVDGLAKHALLIPTLQFQLFFVDLEQDPPKMLPFTEENVLMTGLLSIQKLILSVLPLDEVNKSLSSSVPSRQAPSGETSTCKQDEQSSAGEHIFLQSSEFIDLSSCMQDANVTIPTLNGKGASGKKSKEELMR</sequence>
<dbReference type="OrthoDB" id="2395010at2759"/>
<dbReference type="PANTHER" id="PTHR31366:SF2">
    <property type="entry name" value="UPF0739 PROTEIN C1ORF74"/>
    <property type="match status" value="1"/>
</dbReference>
<feature type="chain" id="PRO_5032386761" evidence="2">
    <location>
        <begin position="20"/>
        <end position="174"/>
    </location>
</feature>
<evidence type="ECO:0000256" key="2">
    <source>
        <dbReference type="SAM" id="SignalP"/>
    </source>
</evidence>
<comment type="caution">
    <text evidence="3">The sequence shown here is derived from an EMBL/GenBank/DDBJ whole genome shotgun (WGS) entry which is preliminary data.</text>
</comment>
<dbReference type="Proteomes" id="UP000652761">
    <property type="component" value="Unassembled WGS sequence"/>
</dbReference>
<evidence type="ECO:0000313" key="4">
    <source>
        <dbReference type="Proteomes" id="UP000652761"/>
    </source>
</evidence>
<organism evidence="3 4">
    <name type="scientific">Colocasia esculenta</name>
    <name type="common">Wild taro</name>
    <name type="synonym">Arum esculentum</name>
    <dbReference type="NCBI Taxonomy" id="4460"/>
    <lineage>
        <taxon>Eukaryota</taxon>
        <taxon>Viridiplantae</taxon>
        <taxon>Streptophyta</taxon>
        <taxon>Embryophyta</taxon>
        <taxon>Tracheophyta</taxon>
        <taxon>Spermatophyta</taxon>
        <taxon>Magnoliopsida</taxon>
        <taxon>Liliopsida</taxon>
        <taxon>Araceae</taxon>
        <taxon>Aroideae</taxon>
        <taxon>Colocasieae</taxon>
        <taxon>Colocasia</taxon>
    </lineage>
</organism>
<feature type="region of interest" description="Disordered" evidence="1">
    <location>
        <begin position="106"/>
        <end position="129"/>
    </location>
</feature>
<dbReference type="Pfam" id="PF14953">
    <property type="entry name" value="DUF4504"/>
    <property type="match status" value="1"/>
</dbReference>
<dbReference type="AlphaFoldDB" id="A0A843UG49"/>
<dbReference type="EMBL" id="NMUH01000491">
    <property type="protein sequence ID" value="MQL80143.1"/>
    <property type="molecule type" value="Genomic_DNA"/>
</dbReference>
<feature type="region of interest" description="Disordered" evidence="1">
    <location>
        <begin position="155"/>
        <end position="174"/>
    </location>
</feature>
<feature type="signal peptide" evidence="2">
    <location>
        <begin position="1"/>
        <end position="19"/>
    </location>
</feature>
<evidence type="ECO:0000256" key="1">
    <source>
        <dbReference type="SAM" id="MobiDB-lite"/>
    </source>
</evidence>
<keyword evidence="4" id="KW-1185">Reference proteome</keyword>
<reference evidence="3" key="1">
    <citation type="submission" date="2017-07" db="EMBL/GenBank/DDBJ databases">
        <title>Taro Niue Genome Assembly and Annotation.</title>
        <authorList>
            <person name="Atibalentja N."/>
            <person name="Keating K."/>
            <person name="Fields C.J."/>
        </authorList>
    </citation>
    <scope>NUCLEOTIDE SEQUENCE</scope>
    <source>
        <strain evidence="3">Niue_2</strain>
        <tissue evidence="3">Leaf</tissue>
    </source>
</reference>
<dbReference type="InterPro" id="IPR027850">
    <property type="entry name" value="DUF4504"/>
</dbReference>
<dbReference type="PANTHER" id="PTHR31366">
    <property type="entry name" value="UPF0739 PROTEIN C1ORF74"/>
    <property type="match status" value="1"/>
</dbReference>
<gene>
    <name evidence="3" type="ORF">Taro_012581</name>
</gene>
<proteinExistence type="predicted"/>
<keyword evidence="2" id="KW-0732">Signal</keyword>
<name>A0A843UG49_COLES</name>
<accession>A0A843UG49</accession>